<evidence type="ECO:0000256" key="9">
    <source>
        <dbReference type="ARBA" id="ARBA00022822"/>
    </source>
</evidence>
<sequence length="505" mass="54439">MTTVARAGLYRPTREAFCELAGDYAIVPVWREVLADVATPVAVYERLRAAGGPSFLLESVEQGERWGRYSFIGRAPLLSLRAVHGSVSLQGPAPEDAREAAATGDPLATLEALLAGLPTPDLDGLPPLHCGAVGYVGWDTVRWIEHLPDAPVDDRHLDDVRLDIPGQLIAFDHLRQRLLVVSNVVTDGEPEAAYESAVAASEDLVARLAEPVGIPAVPPPEGVDVEEPHANVSREQFLAAVETAKEYIAAGDIFQVVPSQRFDLSTDVDPLAVYRVLRVINPSPYMYCFSWDDLQIVGSSPEALVRVTGRHAQIWPIAGSRPRGRDDREDAELASDLLADDKERAEHTMLVDLARNDLGRVCELGSVQVEEFMSLVRYSHVMHLHSEVTGDVREGVGPVDVLRATFPAGTLSGAPKVRAMEIIDELETTRRGPYGGGIGYFDLGGDLDLCITIRTVVFRGGRAYVQAGAGLVADSVPEAEHAECGAKARGVLAAIRAAERFSGPS</sequence>
<dbReference type="GO" id="GO:0004049">
    <property type="term" value="F:anthranilate synthase activity"/>
    <property type="evidence" value="ECO:0007669"/>
    <property type="project" value="UniProtKB-EC"/>
</dbReference>
<organism evidence="18 19">
    <name type="scientific">Egibacter rhizosphaerae</name>
    <dbReference type="NCBI Taxonomy" id="1670831"/>
    <lineage>
        <taxon>Bacteria</taxon>
        <taxon>Bacillati</taxon>
        <taxon>Actinomycetota</taxon>
        <taxon>Nitriliruptoria</taxon>
        <taxon>Egibacterales</taxon>
        <taxon>Egibacteraceae</taxon>
        <taxon>Egibacter</taxon>
    </lineage>
</organism>
<evidence type="ECO:0000256" key="5">
    <source>
        <dbReference type="ARBA" id="ARBA00012266"/>
    </source>
</evidence>
<proteinExistence type="inferred from homology"/>
<dbReference type="EC" id="4.1.3.27" evidence="5 15"/>
<evidence type="ECO:0000256" key="2">
    <source>
        <dbReference type="ARBA" id="ARBA00004873"/>
    </source>
</evidence>
<dbReference type="NCBIfam" id="TIGR00564">
    <property type="entry name" value="trpE_most"/>
    <property type="match status" value="1"/>
</dbReference>
<keyword evidence="10 15" id="KW-0460">Magnesium</keyword>
<comment type="similarity">
    <text evidence="3 15">Belongs to the anthranilate synthase component I family.</text>
</comment>
<dbReference type="InterPro" id="IPR005256">
    <property type="entry name" value="Anth_synth_I_PabB"/>
</dbReference>
<comment type="catalytic activity">
    <reaction evidence="14 15">
        <text>chorismate + L-glutamine = anthranilate + pyruvate + L-glutamate + H(+)</text>
        <dbReference type="Rhea" id="RHEA:21732"/>
        <dbReference type="ChEBI" id="CHEBI:15361"/>
        <dbReference type="ChEBI" id="CHEBI:15378"/>
        <dbReference type="ChEBI" id="CHEBI:16567"/>
        <dbReference type="ChEBI" id="CHEBI:29748"/>
        <dbReference type="ChEBI" id="CHEBI:29985"/>
        <dbReference type="ChEBI" id="CHEBI:58359"/>
        <dbReference type="EC" id="4.1.3.27"/>
    </reaction>
</comment>
<dbReference type="Gene3D" id="3.60.120.10">
    <property type="entry name" value="Anthranilate synthase"/>
    <property type="match status" value="1"/>
</dbReference>
<evidence type="ECO:0000256" key="1">
    <source>
        <dbReference type="ARBA" id="ARBA00001946"/>
    </source>
</evidence>
<dbReference type="AlphaFoldDB" id="A0A411YKU3"/>
<comment type="cofactor">
    <cofactor evidence="1 15">
        <name>Mg(2+)</name>
        <dbReference type="ChEBI" id="CHEBI:18420"/>
    </cofactor>
</comment>
<keyword evidence="12 15" id="KW-0456">Lyase</keyword>
<feature type="domain" description="Anthranilate synthase component I N-terminal" evidence="17">
    <location>
        <begin position="36"/>
        <end position="179"/>
    </location>
</feature>
<evidence type="ECO:0000256" key="3">
    <source>
        <dbReference type="ARBA" id="ARBA00009562"/>
    </source>
</evidence>
<dbReference type="RefSeq" id="WP_131156794.1">
    <property type="nucleotide sequence ID" value="NZ_CP036402.1"/>
</dbReference>
<evidence type="ECO:0000313" key="18">
    <source>
        <dbReference type="EMBL" id="QBI21803.1"/>
    </source>
</evidence>
<dbReference type="GO" id="GO:0046872">
    <property type="term" value="F:metal ion binding"/>
    <property type="evidence" value="ECO:0007669"/>
    <property type="project" value="UniProtKB-KW"/>
</dbReference>
<evidence type="ECO:0000256" key="13">
    <source>
        <dbReference type="ARBA" id="ARBA00025634"/>
    </source>
</evidence>
<keyword evidence="9 15" id="KW-0822">Tryptophan biosynthesis</keyword>
<dbReference type="UniPathway" id="UPA00035">
    <property type="reaction ID" value="UER00040"/>
</dbReference>
<dbReference type="InterPro" id="IPR006805">
    <property type="entry name" value="Anth_synth_I_N"/>
</dbReference>
<accession>A0A411YKU3</accession>
<evidence type="ECO:0000256" key="6">
    <source>
        <dbReference type="ARBA" id="ARBA00020653"/>
    </source>
</evidence>
<dbReference type="OrthoDB" id="3518032at2"/>
<evidence type="ECO:0000256" key="12">
    <source>
        <dbReference type="ARBA" id="ARBA00023239"/>
    </source>
</evidence>
<keyword evidence="7 15" id="KW-0028">Amino-acid biosynthesis</keyword>
<reference evidence="18 19" key="1">
    <citation type="submission" date="2019-01" db="EMBL/GenBank/DDBJ databases">
        <title>Egibacter rhizosphaerae EGI 80759T.</title>
        <authorList>
            <person name="Chen D.-D."/>
            <person name="Tian Y."/>
            <person name="Jiao J.-Y."/>
            <person name="Zhang X.-T."/>
            <person name="Zhang Y.-G."/>
            <person name="Zhang Y."/>
            <person name="Xiao M."/>
            <person name="Shu W.-S."/>
            <person name="Li W.-J."/>
        </authorList>
    </citation>
    <scope>NUCLEOTIDE SEQUENCE [LARGE SCALE GENOMIC DNA]</scope>
    <source>
        <strain evidence="18 19">EGI 80759</strain>
    </source>
</reference>
<dbReference type="Pfam" id="PF00425">
    <property type="entry name" value="Chorismate_bind"/>
    <property type="match status" value="1"/>
</dbReference>
<gene>
    <name evidence="15 18" type="primary">trpE</name>
    <name evidence="18" type="ORF">ER308_21085</name>
</gene>
<dbReference type="SUPFAM" id="SSF56322">
    <property type="entry name" value="ADC synthase"/>
    <property type="match status" value="1"/>
</dbReference>
<evidence type="ECO:0000256" key="8">
    <source>
        <dbReference type="ARBA" id="ARBA00022723"/>
    </source>
</evidence>
<dbReference type="PRINTS" id="PR00095">
    <property type="entry name" value="ANTSNTHASEI"/>
</dbReference>
<dbReference type="Pfam" id="PF04715">
    <property type="entry name" value="Anth_synt_I_N"/>
    <property type="match status" value="1"/>
</dbReference>
<keyword evidence="19" id="KW-1185">Reference proteome</keyword>
<evidence type="ECO:0000256" key="15">
    <source>
        <dbReference type="RuleBase" id="RU364045"/>
    </source>
</evidence>
<dbReference type="PANTHER" id="PTHR11236">
    <property type="entry name" value="AMINOBENZOATE/ANTHRANILATE SYNTHASE"/>
    <property type="match status" value="1"/>
</dbReference>
<evidence type="ECO:0000256" key="10">
    <source>
        <dbReference type="ARBA" id="ARBA00022842"/>
    </source>
</evidence>
<evidence type="ECO:0000256" key="4">
    <source>
        <dbReference type="ARBA" id="ARBA00011575"/>
    </source>
</evidence>
<evidence type="ECO:0000256" key="14">
    <source>
        <dbReference type="ARBA" id="ARBA00047683"/>
    </source>
</evidence>
<dbReference type="InterPro" id="IPR019999">
    <property type="entry name" value="Anth_synth_I-like"/>
</dbReference>
<evidence type="ECO:0000313" key="19">
    <source>
        <dbReference type="Proteomes" id="UP000291469"/>
    </source>
</evidence>
<evidence type="ECO:0000259" key="17">
    <source>
        <dbReference type="Pfam" id="PF04715"/>
    </source>
</evidence>
<dbReference type="KEGG" id="erz:ER308_21085"/>
<evidence type="ECO:0000259" key="16">
    <source>
        <dbReference type="Pfam" id="PF00425"/>
    </source>
</evidence>
<dbReference type="InterPro" id="IPR005801">
    <property type="entry name" value="ADC_synthase"/>
</dbReference>
<dbReference type="Proteomes" id="UP000291469">
    <property type="component" value="Chromosome"/>
</dbReference>
<keyword evidence="8 15" id="KW-0479">Metal-binding</keyword>
<dbReference type="PANTHER" id="PTHR11236:SF48">
    <property type="entry name" value="ISOCHORISMATE SYNTHASE MENF"/>
    <property type="match status" value="1"/>
</dbReference>
<name>A0A411YKU3_9ACTN</name>
<comment type="pathway">
    <text evidence="2 15">Amino-acid biosynthesis; L-tryptophan biosynthesis; L-tryptophan from chorismate: step 1/5.</text>
</comment>
<dbReference type="GO" id="GO:0000162">
    <property type="term" value="P:L-tryptophan biosynthetic process"/>
    <property type="evidence" value="ECO:0007669"/>
    <property type="project" value="UniProtKB-UniPathway"/>
</dbReference>
<comment type="subunit">
    <text evidence="4 15">Heterotetramer consisting of two non-identical subunits: a beta subunit (TrpG) and a large alpha subunit (TrpE).</text>
</comment>
<evidence type="ECO:0000256" key="7">
    <source>
        <dbReference type="ARBA" id="ARBA00022605"/>
    </source>
</evidence>
<protein>
    <recommendedName>
        <fullName evidence="6 15">Anthranilate synthase component 1</fullName>
        <ecNumber evidence="5 15">4.1.3.27</ecNumber>
    </recommendedName>
</protein>
<feature type="domain" description="Chorismate-utilising enzyme C-terminal" evidence="16">
    <location>
        <begin position="234"/>
        <end position="487"/>
    </location>
</feature>
<comment type="function">
    <text evidence="13 15">Part of a heterotetrameric complex that catalyzes the two-step biosynthesis of anthranilate, an intermediate in the biosynthesis of L-tryptophan. In the first step, the glutamine-binding beta subunit (TrpG) of anthranilate synthase (AS) provides the glutamine amidotransferase activity which generates ammonia as a substrate that, along with chorismate, is used in the second step, catalyzed by the large alpha subunit of AS (TrpE) to produce anthranilate. In the absence of TrpG, TrpE can synthesize anthranilate directly from chorismate and high concentrations of ammonia.</text>
</comment>
<dbReference type="InterPro" id="IPR015890">
    <property type="entry name" value="Chorismate_C"/>
</dbReference>
<dbReference type="EMBL" id="CP036402">
    <property type="protein sequence ID" value="QBI21803.1"/>
    <property type="molecule type" value="Genomic_DNA"/>
</dbReference>
<keyword evidence="11 15" id="KW-0057">Aromatic amino acid biosynthesis</keyword>
<evidence type="ECO:0000256" key="11">
    <source>
        <dbReference type="ARBA" id="ARBA00023141"/>
    </source>
</evidence>